<dbReference type="Proteomes" id="UP001377168">
    <property type="component" value="Unassembled WGS sequence"/>
</dbReference>
<evidence type="ECO:0000313" key="1">
    <source>
        <dbReference type="EMBL" id="MEJ8634365.1"/>
    </source>
</evidence>
<organism evidence="1 2">
    <name type="scientific">Streptomyces achmelvichensis</name>
    <dbReference type="NCBI Taxonomy" id="3134111"/>
    <lineage>
        <taxon>Bacteria</taxon>
        <taxon>Bacillati</taxon>
        <taxon>Actinomycetota</taxon>
        <taxon>Actinomycetes</taxon>
        <taxon>Kitasatosporales</taxon>
        <taxon>Streptomycetaceae</taxon>
        <taxon>Streptomyces</taxon>
    </lineage>
</organism>
<protein>
    <submittedName>
        <fullName evidence="1">Pyridoxamine 5'-phosphate oxidase family protein</fullName>
    </submittedName>
</protein>
<gene>
    <name evidence="1" type="ORF">WKI67_13300</name>
</gene>
<dbReference type="EMBL" id="JBBKAJ010000022">
    <property type="protein sequence ID" value="MEJ8634365.1"/>
    <property type="molecule type" value="Genomic_DNA"/>
</dbReference>
<reference evidence="1" key="1">
    <citation type="submission" date="2024-03" db="EMBL/GenBank/DDBJ databases">
        <title>Novel Streptomyces species of biotechnological and ecological value are a feature of Machair soil.</title>
        <authorList>
            <person name="Prole J.R."/>
            <person name="Goodfellow M."/>
            <person name="Allenby N."/>
            <person name="Ward A.C."/>
        </authorList>
    </citation>
    <scope>NUCLEOTIDE SEQUENCE</scope>
    <source>
        <strain evidence="1">MS2.AVA.5</strain>
    </source>
</reference>
<name>A0ACC6PSQ9_9ACTN</name>
<accession>A0ACC6PSQ9</accession>
<keyword evidence="2" id="KW-1185">Reference proteome</keyword>
<proteinExistence type="predicted"/>
<evidence type="ECO:0000313" key="2">
    <source>
        <dbReference type="Proteomes" id="UP001377168"/>
    </source>
</evidence>
<sequence length="157" mass="17411">MTSSTWAGFHAAEPEFATTVQSRFERYKHHVLATLRKDGSPRVTGLEVAFRSGELWLGMMPDSRKAQDLERDPRFAVHANPGPDDSMDGGDVRISGRVLEVTDPAEIAAFVAEVGPPEPFHLFRVELGEVVRTSVEGQELVVQSWNPGGSLRTVRRR</sequence>
<comment type="caution">
    <text evidence="1">The sequence shown here is derived from an EMBL/GenBank/DDBJ whole genome shotgun (WGS) entry which is preliminary data.</text>
</comment>